<dbReference type="Pfam" id="PF08281">
    <property type="entry name" value="Sigma70_r4_2"/>
    <property type="match status" value="1"/>
</dbReference>
<dbReference type="EMBL" id="FUWZ01000004">
    <property type="protein sequence ID" value="SKA36069.1"/>
    <property type="molecule type" value="Genomic_DNA"/>
</dbReference>
<reference evidence="8" key="1">
    <citation type="submission" date="2017-02" db="EMBL/GenBank/DDBJ databases">
        <authorList>
            <person name="Varghese N."/>
            <person name="Submissions S."/>
        </authorList>
    </citation>
    <scope>NUCLEOTIDE SEQUENCE [LARGE SCALE GENOMIC DNA]</scope>
    <source>
        <strain evidence="8">DSM 22224</strain>
    </source>
</reference>
<evidence type="ECO:0000256" key="4">
    <source>
        <dbReference type="ARBA" id="ARBA00023163"/>
    </source>
</evidence>
<dbReference type="PANTHER" id="PTHR43133">
    <property type="entry name" value="RNA POLYMERASE ECF-TYPE SIGMA FACTO"/>
    <property type="match status" value="1"/>
</dbReference>
<gene>
    <name evidence="7" type="ORF">SAMN04488128_10447</name>
</gene>
<keyword evidence="2" id="KW-0805">Transcription regulation</keyword>
<comment type="similarity">
    <text evidence="1">Belongs to the sigma-70 factor family. ECF subfamily.</text>
</comment>
<dbReference type="InterPro" id="IPR013325">
    <property type="entry name" value="RNA_pol_sigma_r2"/>
</dbReference>
<dbReference type="SUPFAM" id="SSF88659">
    <property type="entry name" value="Sigma3 and sigma4 domains of RNA polymerase sigma factors"/>
    <property type="match status" value="1"/>
</dbReference>
<dbReference type="NCBIfam" id="TIGR02985">
    <property type="entry name" value="Sig70_bacteroi1"/>
    <property type="match status" value="1"/>
</dbReference>
<keyword evidence="3" id="KW-0731">Sigma factor</keyword>
<dbReference type="GO" id="GO:0006352">
    <property type="term" value="P:DNA-templated transcription initiation"/>
    <property type="evidence" value="ECO:0007669"/>
    <property type="project" value="InterPro"/>
</dbReference>
<dbReference type="InterPro" id="IPR014284">
    <property type="entry name" value="RNA_pol_sigma-70_dom"/>
</dbReference>
<dbReference type="OrthoDB" id="656273at2"/>
<dbReference type="InterPro" id="IPR039425">
    <property type="entry name" value="RNA_pol_sigma-70-like"/>
</dbReference>
<dbReference type="RefSeq" id="WP_078671419.1">
    <property type="nucleotide sequence ID" value="NZ_FUWZ01000004.1"/>
</dbReference>
<dbReference type="Proteomes" id="UP000190367">
    <property type="component" value="Unassembled WGS sequence"/>
</dbReference>
<dbReference type="InterPro" id="IPR007627">
    <property type="entry name" value="RNA_pol_sigma70_r2"/>
</dbReference>
<dbReference type="STRING" id="634771.SAMN04488128_10447"/>
<sequence length="199" mass="22593">MSYGEPVDETRQTGTPAPQDAAALEPIFKACYALLRAYACKYVTRETAEDIIQDVFIQLYKKRLSLNIDTSIKAYLFRSVHNGCLDHIRREAVHQRYINTTLPGLAEAEMDYFSPDGPRQSLIQQDNLAASVWQAIEALPPKCREVVKLRYQQGLKTGEISATMGISTRTVETQLYKAIKQLRGLIRKTNIFLSVMMLF</sequence>
<organism evidence="7 8">
    <name type="scientific">Chitinophaga eiseniae</name>
    <dbReference type="NCBI Taxonomy" id="634771"/>
    <lineage>
        <taxon>Bacteria</taxon>
        <taxon>Pseudomonadati</taxon>
        <taxon>Bacteroidota</taxon>
        <taxon>Chitinophagia</taxon>
        <taxon>Chitinophagales</taxon>
        <taxon>Chitinophagaceae</taxon>
        <taxon>Chitinophaga</taxon>
    </lineage>
</organism>
<dbReference type="CDD" id="cd06171">
    <property type="entry name" value="Sigma70_r4"/>
    <property type="match status" value="1"/>
</dbReference>
<dbReference type="AlphaFoldDB" id="A0A1T4T6W9"/>
<dbReference type="Pfam" id="PF04542">
    <property type="entry name" value="Sigma70_r2"/>
    <property type="match status" value="1"/>
</dbReference>
<dbReference type="InterPro" id="IPR014327">
    <property type="entry name" value="RNA_pol_sigma70_bacteroid"/>
</dbReference>
<evidence type="ECO:0000256" key="3">
    <source>
        <dbReference type="ARBA" id="ARBA00023082"/>
    </source>
</evidence>
<dbReference type="GO" id="GO:0003677">
    <property type="term" value="F:DNA binding"/>
    <property type="evidence" value="ECO:0007669"/>
    <property type="project" value="InterPro"/>
</dbReference>
<dbReference type="InterPro" id="IPR013249">
    <property type="entry name" value="RNA_pol_sigma70_r4_t2"/>
</dbReference>
<dbReference type="Gene3D" id="1.10.10.10">
    <property type="entry name" value="Winged helix-like DNA-binding domain superfamily/Winged helix DNA-binding domain"/>
    <property type="match status" value="1"/>
</dbReference>
<evidence type="ECO:0000256" key="2">
    <source>
        <dbReference type="ARBA" id="ARBA00023015"/>
    </source>
</evidence>
<dbReference type="PANTHER" id="PTHR43133:SF46">
    <property type="entry name" value="RNA POLYMERASE SIGMA-70 FACTOR ECF SUBFAMILY"/>
    <property type="match status" value="1"/>
</dbReference>
<evidence type="ECO:0000259" key="6">
    <source>
        <dbReference type="Pfam" id="PF08281"/>
    </source>
</evidence>
<evidence type="ECO:0000313" key="7">
    <source>
        <dbReference type="EMBL" id="SKA36069.1"/>
    </source>
</evidence>
<keyword evidence="4" id="KW-0804">Transcription</keyword>
<dbReference type="SUPFAM" id="SSF88946">
    <property type="entry name" value="Sigma2 domain of RNA polymerase sigma factors"/>
    <property type="match status" value="1"/>
</dbReference>
<dbReference type="NCBIfam" id="TIGR02937">
    <property type="entry name" value="sigma70-ECF"/>
    <property type="match status" value="1"/>
</dbReference>
<evidence type="ECO:0000259" key="5">
    <source>
        <dbReference type="Pfam" id="PF04542"/>
    </source>
</evidence>
<feature type="domain" description="RNA polymerase sigma-70 region 2" evidence="5">
    <location>
        <begin position="28"/>
        <end position="92"/>
    </location>
</feature>
<accession>A0A1T4T6W9</accession>
<dbReference type="Gene3D" id="1.10.1740.10">
    <property type="match status" value="1"/>
</dbReference>
<name>A0A1T4T6W9_9BACT</name>
<evidence type="ECO:0000313" key="8">
    <source>
        <dbReference type="Proteomes" id="UP000190367"/>
    </source>
</evidence>
<dbReference type="InterPro" id="IPR036388">
    <property type="entry name" value="WH-like_DNA-bd_sf"/>
</dbReference>
<dbReference type="InterPro" id="IPR013324">
    <property type="entry name" value="RNA_pol_sigma_r3/r4-like"/>
</dbReference>
<evidence type="ECO:0000256" key="1">
    <source>
        <dbReference type="ARBA" id="ARBA00010641"/>
    </source>
</evidence>
<protein>
    <submittedName>
        <fullName evidence="7">RNA polymerase sigma-70 factor, ECF subfamily</fullName>
    </submittedName>
</protein>
<feature type="domain" description="RNA polymerase sigma factor 70 region 4 type 2" evidence="6">
    <location>
        <begin position="131"/>
        <end position="182"/>
    </location>
</feature>
<dbReference type="GO" id="GO:0016987">
    <property type="term" value="F:sigma factor activity"/>
    <property type="evidence" value="ECO:0007669"/>
    <property type="project" value="UniProtKB-KW"/>
</dbReference>
<keyword evidence="8" id="KW-1185">Reference proteome</keyword>
<proteinExistence type="inferred from homology"/>